<evidence type="ECO:0000259" key="9">
    <source>
        <dbReference type="Pfam" id="PF00460"/>
    </source>
</evidence>
<comment type="similarity">
    <text evidence="2 8">Belongs to the flagella basal body rod proteins family.</text>
</comment>
<gene>
    <name evidence="12" type="primary">flgG</name>
    <name evidence="12" type="ORF">CWS72_02380</name>
</gene>
<dbReference type="InterPro" id="IPR010930">
    <property type="entry name" value="Flg_bb/hook_C_dom"/>
</dbReference>
<dbReference type="PANTHER" id="PTHR30435">
    <property type="entry name" value="FLAGELLAR PROTEIN"/>
    <property type="match status" value="1"/>
</dbReference>
<keyword evidence="12" id="KW-0966">Cell projection</keyword>
<keyword evidence="4 8" id="KW-0975">Bacterial flagellum</keyword>
<keyword evidence="13" id="KW-1185">Reference proteome</keyword>
<name>A0A2N3Q070_9PROT</name>
<evidence type="ECO:0000256" key="3">
    <source>
        <dbReference type="ARBA" id="ARBA00017948"/>
    </source>
</evidence>
<dbReference type="InterPro" id="IPR001444">
    <property type="entry name" value="Flag_bb_rod_N"/>
</dbReference>
<evidence type="ECO:0000313" key="13">
    <source>
        <dbReference type="Proteomes" id="UP000233293"/>
    </source>
</evidence>
<dbReference type="Pfam" id="PF00460">
    <property type="entry name" value="Flg_bb_rod"/>
    <property type="match status" value="1"/>
</dbReference>
<sequence>MRAMNIAATGMQAQQTNVEVISNNIANMNTTAYNRRLPEFTDLLYQNLQRVGTFSSDNNTIVPSGIQLGLGVKTASVYRATEQGSLSNTNNTLDLAVQGKGYFQIQLPNGSTAYTRDGTLALSAAGQIVTAEGYTVLPGINIPSNALSTTINSSGQVSVTLDGQTTATVVGQLNLANFPNEAGLEAEGNNLFLQTASSGAPITGSPGSTGFGTILQGYLEQSNVNVVSEVTNMISAQRAYEMNSKVIQTTDSMMQTTSQLKS</sequence>
<dbReference type="NCBIfam" id="TIGR02488">
    <property type="entry name" value="flgG_G_neg"/>
    <property type="match status" value="1"/>
</dbReference>
<dbReference type="Pfam" id="PF22692">
    <property type="entry name" value="LlgE_F_G_D1"/>
    <property type="match status" value="1"/>
</dbReference>
<dbReference type="PANTHER" id="PTHR30435:SF19">
    <property type="entry name" value="FLAGELLAR BASAL-BODY ROD PROTEIN FLGG"/>
    <property type="match status" value="1"/>
</dbReference>
<feature type="domain" description="Flagellar hook protein FlgE/F/G-like D1" evidence="11">
    <location>
        <begin position="96"/>
        <end position="159"/>
    </location>
</feature>
<evidence type="ECO:0000256" key="2">
    <source>
        <dbReference type="ARBA" id="ARBA00009677"/>
    </source>
</evidence>
<dbReference type="InterPro" id="IPR037925">
    <property type="entry name" value="FlgE/F/G-like"/>
</dbReference>
<evidence type="ECO:0000259" key="10">
    <source>
        <dbReference type="Pfam" id="PF06429"/>
    </source>
</evidence>
<dbReference type="InterPro" id="IPR019776">
    <property type="entry name" value="Flagellar_basal_body_rod_CS"/>
</dbReference>
<comment type="caution">
    <text evidence="12">The sequence shown here is derived from an EMBL/GenBank/DDBJ whole genome shotgun (WGS) entry which is preliminary data.</text>
</comment>
<accession>A0A2N3Q070</accession>
<dbReference type="InterPro" id="IPR020013">
    <property type="entry name" value="Flagellar_FlgE/F/G"/>
</dbReference>
<proteinExistence type="inferred from homology"/>
<dbReference type="PROSITE" id="PS00588">
    <property type="entry name" value="FLAGELLA_BB_ROD"/>
    <property type="match status" value="1"/>
</dbReference>
<evidence type="ECO:0000256" key="5">
    <source>
        <dbReference type="ARBA" id="ARBA00025933"/>
    </source>
</evidence>
<comment type="subunit">
    <text evidence="5 8">The basal body constitutes a major portion of the flagellar organelle and consists of four rings (L,P,S, and M) mounted on a central rod. The rod consists of about 26 subunits of FlgG in the distal portion, and FlgB, FlgC and FlgF are thought to build up the proximal portion of the rod with about 6 subunits each.</text>
</comment>
<evidence type="ECO:0000256" key="1">
    <source>
        <dbReference type="ARBA" id="ARBA00004117"/>
    </source>
</evidence>
<evidence type="ECO:0000256" key="7">
    <source>
        <dbReference type="NCBIfam" id="TIGR02488"/>
    </source>
</evidence>
<dbReference type="EMBL" id="PIUM01000002">
    <property type="protein sequence ID" value="PKU26011.1"/>
    <property type="molecule type" value="Genomic_DNA"/>
</dbReference>
<keyword evidence="12" id="KW-0282">Flagellum</keyword>
<evidence type="ECO:0000259" key="11">
    <source>
        <dbReference type="Pfam" id="PF22692"/>
    </source>
</evidence>
<dbReference type="Proteomes" id="UP000233293">
    <property type="component" value="Unassembled WGS sequence"/>
</dbReference>
<reference evidence="13" key="1">
    <citation type="submission" date="2017-12" db="EMBL/GenBank/DDBJ databases">
        <title>Draft genome sequence of Telmatospirillum siberiense 26-4b1T, an acidotolerant peatland alphaproteobacterium potentially involved in sulfur cycling.</title>
        <authorList>
            <person name="Hausmann B."/>
            <person name="Pjevac P."/>
            <person name="Schreck K."/>
            <person name="Herbold C.W."/>
            <person name="Daims H."/>
            <person name="Wagner M."/>
            <person name="Pester M."/>
            <person name="Loy A."/>
        </authorList>
    </citation>
    <scope>NUCLEOTIDE SEQUENCE [LARGE SCALE GENOMIC DNA]</scope>
    <source>
        <strain evidence="13">26-4b1</strain>
    </source>
</reference>
<dbReference type="RefSeq" id="WP_101248973.1">
    <property type="nucleotide sequence ID" value="NZ_PIUM01000002.1"/>
</dbReference>
<evidence type="ECO:0000256" key="4">
    <source>
        <dbReference type="ARBA" id="ARBA00023143"/>
    </source>
</evidence>
<comment type="subcellular location">
    <subcellularLocation>
        <location evidence="1 8">Bacterial flagellum basal body</location>
    </subcellularLocation>
</comment>
<dbReference type="InterPro" id="IPR053967">
    <property type="entry name" value="LlgE_F_G-like_D1"/>
</dbReference>
<dbReference type="Pfam" id="PF06429">
    <property type="entry name" value="Flg_bbr_C"/>
    <property type="match status" value="1"/>
</dbReference>
<feature type="domain" description="Flagellar basal-body/hook protein C-terminal" evidence="10">
    <location>
        <begin position="216"/>
        <end position="260"/>
    </location>
</feature>
<dbReference type="InterPro" id="IPR012834">
    <property type="entry name" value="FlgG_G_neg"/>
</dbReference>
<dbReference type="GO" id="GO:0009426">
    <property type="term" value="C:bacterial-type flagellum basal body, distal rod"/>
    <property type="evidence" value="ECO:0007669"/>
    <property type="project" value="UniProtKB-UniRule"/>
</dbReference>
<organism evidence="12 13">
    <name type="scientific">Telmatospirillum siberiense</name>
    <dbReference type="NCBI Taxonomy" id="382514"/>
    <lineage>
        <taxon>Bacteria</taxon>
        <taxon>Pseudomonadati</taxon>
        <taxon>Pseudomonadota</taxon>
        <taxon>Alphaproteobacteria</taxon>
        <taxon>Rhodospirillales</taxon>
        <taxon>Rhodospirillaceae</taxon>
        <taxon>Telmatospirillum</taxon>
    </lineage>
</organism>
<evidence type="ECO:0000256" key="6">
    <source>
        <dbReference type="ARBA" id="ARBA00032912"/>
    </source>
</evidence>
<dbReference type="AlphaFoldDB" id="A0A2N3Q070"/>
<evidence type="ECO:0000256" key="8">
    <source>
        <dbReference type="RuleBase" id="RU362116"/>
    </source>
</evidence>
<dbReference type="NCBIfam" id="TIGR03506">
    <property type="entry name" value="FlgEFG_subfam"/>
    <property type="match status" value="2"/>
</dbReference>
<dbReference type="OrthoDB" id="9804559at2"/>
<evidence type="ECO:0000313" key="12">
    <source>
        <dbReference type="EMBL" id="PKU26011.1"/>
    </source>
</evidence>
<dbReference type="GO" id="GO:0071978">
    <property type="term" value="P:bacterial-type flagellum-dependent swarming motility"/>
    <property type="evidence" value="ECO:0007669"/>
    <property type="project" value="TreeGrafter"/>
</dbReference>
<feature type="domain" description="Flagellar basal body rod protein N-terminal" evidence="9">
    <location>
        <begin position="4"/>
        <end position="33"/>
    </location>
</feature>
<keyword evidence="12" id="KW-0969">Cilium</keyword>
<protein>
    <recommendedName>
        <fullName evidence="3 7">Flagellar basal-body rod protein FlgG</fullName>
    </recommendedName>
    <alternativeName>
        <fullName evidence="6 8">Distal rod protein</fullName>
    </alternativeName>
</protein>
<dbReference type="SUPFAM" id="SSF117143">
    <property type="entry name" value="Flagellar hook protein flgE"/>
    <property type="match status" value="1"/>
</dbReference>